<reference evidence="3" key="2">
    <citation type="submission" date="2016-11" db="UniProtKB">
        <authorList>
            <consortium name="WormBaseParasite"/>
        </authorList>
    </citation>
    <scope>IDENTIFICATION</scope>
</reference>
<dbReference type="InParanoid" id="A0A1I7W145"/>
<sequence>MHSKPEVQQRSDLSITLRDTNVPQTRHTTNGKDDCNVVDRHHPECNRAASSDNHAAWKPNDDCMCNRELNNKLGTGKDRRRCGEEEEEEEKEEKEEE</sequence>
<feature type="compositionally biased region" description="Polar residues" evidence="1">
    <location>
        <begin position="10"/>
        <end position="28"/>
    </location>
</feature>
<dbReference type="WBParaSite" id="EN70_8504">
    <property type="protein sequence ID" value="EN70_8504"/>
    <property type="gene ID" value="EN70_8504"/>
</dbReference>
<keyword evidence="2" id="KW-1185">Reference proteome</keyword>
<organism evidence="2 3">
    <name type="scientific">Loa loa</name>
    <name type="common">Eye worm</name>
    <name type="synonym">Filaria loa</name>
    <dbReference type="NCBI Taxonomy" id="7209"/>
    <lineage>
        <taxon>Eukaryota</taxon>
        <taxon>Metazoa</taxon>
        <taxon>Ecdysozoa</taxon>
        <taxon>Nematoda</taxon>
        <taxon>Chromadorea</taxon>
        <taxon>Rhabditida</taxon>
        <taxon>Spirurina</taxon>
        <taxon>Spiruromorpha</taxon>
        <taxon>Filarioidea</taxon>
        <taxon>Onchocercidae</taxon>
        <taxon>Loa</taxon>
    </lineage>
</organism>
<reference evidence="2" key="1">
    <citation type="submission" date="2012-04" db="EMBL/GenBank/DDBJ databases">
        <title>The Genome Sequence of Loa loa.</title>
        <authorList>
            <consortium name="The Broad Institute Genome Sequencing Platform"/>
            <consortium name="Broad Institute Genome Sequencing Center for Infectious Disease"/>
            <person name="Nutman T.B."/>
            <person name="Fink D.L."/>
            <person name="Russ C."/>
            <person name="Young S."/>
            <person name="Zeng Q."/>
            <person name="Gargeya S."/>
            <person name="Alvarado L."/>
            <person name="Berlin A."/>
            <person name="Chapman S.B."/>
            <person name="Chen Z."/>
            <person name="Freedman E."/>
            <person name="Gellesch M."/>
            <person name="Goldberg J."/>
            <person name="Griggs A."/>
            <person name="Gujja S."/>
            <person name="Heilman E.R."/>
            <person name="Heiman D."/>
            <person name="Howarth C."/>
            <person name="Mehta T."/>
            <person name="Neiman D."/>
            <person name="Pearson M."/>
            <person name="Roberts A."/>
            <person name="Saif S."/>
            <person name="Shea T."/>
            <person name="Shenoy N."/>
            <person name="Sisk P."/>
            <person name="Stolte C."/>
            <person name="Sykes S."/>
            <person name="White J."/>
            <person name="Yandava C."/>
            <person name="Haas B."/>
            <person name="Henn M.R."/>
            <person name="Nusbaum C."/>
            <person name="Birren B."/>
        </authorList>
    </citation>
    <scope>NUCLEOTIDE SEQUENCE [LARGE SCALE GENOMIC DNA]</scope>
</reference>
<accession>A0A1I7W145</accession>
<feature type="compositionally biased region" description="Acidic residues" evidence="1">
    <location>
        <begin position="84"/>
        <end position="97"/>
    </location>
</feature>
<evidence type="ECO:0000313" key="3">
    <source>
        <dbReference type="WBParaSite" id="EN70_8504"/>
    </source>
</evidence>
<feature type="region of interest" description="Disordered" evidence="1">
    <location>
        <begin position="1"/>
        <end position="35"/>
    </location>
</feature>
<dbReference type="Proteomes" id="UP000095285">
    <property type="component" value="Unassembled WGS sequence"/>
</dbReference>
<protein>
    <submittedName>
        <fullName evidence="3">Uncharacterized protein</fullName>
    </submittedName>
</protein>
<name>A0A1I7W145_LOALO</name>
<dbReference type="AlphaFoldDB" id="A0A1I7W145"/>
<evidence type="ECO:0000256" key="1">
    <source>
        <dbReference type="SAM" id="MobiDB-lite"/>
    </source>
</evidence>
<feature type="region of interest" description="Disordered" evidence="1">
    <location>
        <begin position="68"/>
        <end position="97"/>
    </location>
</feature>
<evidence type="ECO:0000313" key="2">
    <source>
        <dbReference type="Proteomes" id="UP000095285"/>
    </source>
</evidence>
<gene>
    <name evidence="3" type="primary">LOAG_11095</name>
</gene>
<proteinExistence type="predicted"/>